<reference evidence="1" key="2">
    <citation type="submission" date="2018-03" db="EMBL/GenBank/DDBJ databases">
        <title>The Triticum urartu genome reveals the dynamic nature of wheat genome evolution.</title>
        <authorList>
            <person name="Ling H."/>
            <person name="Ma B."/>
            <person name="Shi X."/>
            <person name="Liu H."/>
            <person name="Dong L."/>
            <person name="Sun H."/>
            <person name="Cao Y."/>
            <person name="Gao Q."/>
            <person name="Zheng S."/>
            <person name="Li Y."/>
            <person name="Yu Y."/>
            <person name="Du H."/>
            <person name="Qi M."/>
            <person name="Li Y."/>
            <person name="Yu H."/>
            <person name="Cui Y."/>
            <person name="Wang N."/>
            <person name="Chen C."/>
            <person name="Wu H."/>
            <person name="Zhao Y."/>
            <person name="Zhang J."/>
            <person name="Li Y."/>
            <person name="Zhou W."/>
            <person name="Zhang B."/>
            <person name="Hu W."/>
            <person name="Eijk M."/>
            <person name="Tang J."/>
            <person name="Witsenboer H."/>
            <person name="Zhao S."/>
            <person name="Li Z."/>
            <person name="Zhang A."/>
            <person name="Wang D."/>
            <person name="Liang C."/>
        </authorList>
    </citation>
    <scope>NUCLEOTIDE SEQUENCE [LARGE SCALE GENOMIC DNA]</scope>
    <source>
        <strain evidence="1">cv. G1812</strain>
    </source>
</reference>
<evidence type="ECO:0000313" key="1">
    <source>
        <dbReference type="EnsemblPlants" id="TuG1812G0100002148.01.T01.cds281074"/>
    </source>
</evidence>
<dbReference type="Proteomes" id="UP000015106">
    <property type="component" value="Chromosome 1"/>
</dbReference>
<sequence>MMRFGLSVKAGLHDGAVEAGGPEQAVHEGEPLGERPDVLLVLHGLRHGLRLQLAELHAQPLLGLLRHGHPRQRRLQLPPQPLLPRLRLRHGPRELGALAVHGRCRCLPRHAS</sequence>
<dbReference type="AlphaFoldDB" id="A0A8R7P1X4"/>
<accession>A0A8R7P1X4</accession>
<protein>
    <submittedName>
        <fullName evidence="1">Uncharacterized protein</fullName>
    </submittedName>
</protein>
<organism evidence="1 2">
    <name type="scientific">Triticum urartu</name>
    <name type="common">Red wild einkorn</name>
    <name type="synonym">Crithodium urartu</name>
    <dbReference type="NCBI Taxonomy" id="4572"/>
    <lineage>
        <taxon>Eukaryota</taxon>
        <taxon>Viridiplantae</taxon>
        <taxon>Streptophyta</taxon>
        <taxon>Embryophyta</taxon>
        <taxon>Tracheophyta</taxon>
        <taxon>Spermatophyta</taxon>
        <taxon>Magnoliopsida</taxon>
        <taxon>Liliopsida</taxon>
        <taxon>Poales</taxon>
        <taxon>Poaceae</taxon>
        <taxon>BOP clade</taxon>
        <taxon>Pooideae</taxon>
        <taxon>Triticodae</taxon>
        <taxon>Triticeae</taxon>
        <taxon>Triticinae</taxon>
        <taxon>Triticum</taxon>
    </lineage>
</organism>
<proteinExistence type="predicted"/>
<reference evidence="1" key="3">
    <citation type="submission" date="2022-06" db="UniProtKB">
        <authorList>
            <consortium name="EnsemblPlants"/>
        </authorList>
    </citation>
    <scope>IDENTIFICATION</scope>
</reference>
<keyword evidence="2" id="KW-1185">Reference proteome</keyword>
<evidence type="ECO:0000313" key="2">
    <source>
        <dbReference type="Proteomes" id="UP000015106"/>
    </source>
</evidence>
<dbReference type="Gramene" id="TuG1812G0100002148.01.T01">
    <property type="protein sequence ID" value="TuG1812G0100002148.01.T01.cds281074"/>
    <property type="gene ID" value="TuG1812G0100002148.01"/>
</dbReference>
<name>A0A8R7P1X4_TRIUA</name>
<gene>
    <name evidence="1" type="primary">LOC125509753</name>
</gene>
<reference evidence="2" key="1">
    <citation type="journal article" date="2013" name="Nature">
        <title>Draft genome of the wheat A-genome progenitor Triticum urartu.</title>
        <authorList>
            <person name="Ling H.Q."/>
            <person name="Zhao S."/>
            <person name="Liu D."/>
            <person name="Wang J."/>
            <person name="Sun H."/>
            <person name="Zhang C."/>
            <person name="Fan H."/>
            <person name="Li D."/>
            <person name="Dong L."/>
            <person name="Tao Y."/>
            <person name="Gao C."/>
            <person name="Wu H."/>
            <person name="Li Y."/>
            <person name="Cui Y."/>
            <person name="Guo X."/>
            <person name="Zheng S."/>
            <person name="Wang B."/>
            <person name="Yu K."/>
            <person name="Liang Q."/>
            <person name="Yang W."/>
            <person name="Lou X."/>
            <person name="Chen J."/>
            <person name="Feng M."/>
            <person name="Jian J."/>
            <person name="Zhang X."/>
            <person name="Luo G."/>
            <person name="Jiang Y."/>
            <person name="Liu J."/>
            <person name="Wang Z."/>
            <person name="Sha Y."/>
            <person name="Zhang B."/>
            <person name="Wu H."/>
            <person name="Tang D."/>
            <person name="Shen Q."/>
            <person name="Xue P."/>
            <person name="Zou S."/>
            <person name="Wang X."/>
            <person name="Liu X."/>
            <person name="Wang F."/>
            <person name="Yang Y."/>
            <person name="An X."/>
            <person name="Dong Z."/>
            <person name="Zhang K."/>
            <person name="Zhang X."/>
            <person name="Luo M.C."/>
            <person name="Dvorak J."/>
            <person name="Tong Y."/>
            <person name="Wang J."/>
            <person name="Yang H."/>
            <person name="Li Z."/>
            <person name="Wang D."/>
            <person name="Zhang A."/>
            <person name="Wang J."/>
        </authorList>
    </citation>
    <scope>NUCLEOTIDE SEQUENCE</scope>
    <source>
        <strain evidence="2">cv. G1812</strain>
    </source>
</reference>
<dbReference type="EnsemblPlants" id="TuG1812G0100002148.01.T01">
    <property type="protein sequence ID" value="TuG1812G0100002148.01.T01.cds281074"/>
    <property type="gene ID" value="TuG1812G0100002148.01"/>
</dbReference>